<dbReference type="Proteomes" id="UP000824890">
    <property type="component" value="Unassembled WGS sequence"/>
</dbReference>
<sequence length="79" mass="8790">MSSSATNFAQSAILRGSLTWSDFSASRICVMGKIISYQSECFFDVLLTSMLIILAFLKLSLYEEKNQHSITTMGLLEEA</sequence>
<gene>
    <name evidence="1" type="ORF">HID58_082053</name>
</gene>
<evidence type="ECO:0000313" key="1">
    <source>
        <dbReference type="EMBL" id="KAH0864842.1"/>
    </source>
</evidence>
<comment type="caution">
    <text evidence="1">The sequence shown here is derived from an EMBL/GenBank/DDBJ whole genome shotgun (WGS) entry which is preliminary data.</text>
</comment>
<keyword evidence="2" id="KW-1185">Reference proteome</keyword>
<name>A0ABQ7Y9K1_BRANA</name>
<dbReference type="EMBL" id="JAGKQM010000018">
    <property type="protein sequence ID" value="KAH0864842.1"/>
    <property type="molecule type" value="Genomic_DNA"/>
</dbReference>
<accession>A0ABQ7Y9K1</accession>
<organism evidence="1 2">
    <name type="scientific">Brassica napus</name>
    <name type="common">Rape</name>
    <dbReference type="NCBI Taxonomy" id="3708"/>
    <lineage>
        <taxon>Eukaryota</taxon>
        <taxon>Viridiplantae</taxon>
        <taxon>Streptophyta</taxon>
        <taxon>Embryophyta</taxon>
        <taxon>Tracheophyta</taxon>
        <taxon>Spermatophyta</taxon>
        <taxon>Magnoliopsida</taxon>
        <taxon>eudicotyledons</taxon>
        <taxon>Gunneridae</taxon>
        <taxon>Pentapetalae</taxon>
        <taxon>rosids</taxon>
        <taxon>malvids</taxon>
        <taxon>Brassicales</taxon>
        <taxon>Brassicaceae</taxon>
        <taxon>Brassiceae</taxon>
        <taxon>Brassica</taxon>
    </lineage>
</organism>
<proteinExistence type="predicted"/>
<evidence type="ECO:0000313" key="2">
    <source>
        <dbReference type="Proteomes" id="UP000824890"/>
    </source>
</evidence>
<protein>
    <submittedName>
        <fullName evidence="1">Uncharacterized protein</fullName>
    </submittedName>
</protein>
<reference evidence="1 2" key="1">
    <citation type="submission" date="2021-05" db="EMBL/GenBank/DDBJ databases">
        <title>Genome Assembly of Synthetic Allotetraploid Brassica napus Reveals Homoeologous Exchanges between Subgenomes.</title>
        <authorList>
            <person name="Davis J.T."/>
        </authorList>
    </citation>
    <scope>NUCLEOTIDE SEQUENCE [LARGE SCALE GENOMIC DNA]</scope>
    <source>
        <strain evidence="2">cv. Da-Ae</strain>
        <tissue evidence="1">Seedling</tissue>
    </source>
</reference>